<dbReference type="InterPro" id="IPR009793">
    <property type="entry name" value="DUF1361"/>
</dbReference>
<evidence type="ECO:0008006" key="4">
    <source>
        <dbReference type="Google" id="ProtNLM"/>
    </source>
</evidence>
<feature type="transmembrane region" description="Helical" evidence="1">
    <location>
        <begin position="121"/>
        <end position="149"/>
    </location>
</feature>
<organism evidence="2 3">
    <name type="scientific">Gryllotalpicola kribbensis</name>
    <dbReference type="NCBI Taxonomy" id="993084"/>
    <lineage>
        <taxon>Bacteria</taxon>
        <taxon>Bacillati</taxon>
        <taxon>Actinomycetota</taxon>
        <taxon>Actinomycetes</taxon>
        <taxon>Micrococcales</taxon>
        <taxon>Microbacteriaceae</taxon>
        <taxon>Gryllotalpicola</taxon>
    </lineage>
</organism>
<protein>
    <recommendedName>
        <fullName evidence="4">DUF1361 domain-containing protein</fullName>
    </recommendedName>
</protein>
<keyword evidence="1" id="KW-1133">Transmembrane helix</keyword>
<reference evidence="3" key="1">
    <citation type="journal article" date="2019" name="Int. J. Syst. Evol. Microbiol.">
        <title>The Global Catalogue of Microorganisms (GCM) 10K type strain sequencing project: providing services to taxonomists for standard genome sequencing and annotation.</title>
        <authorList>
            <consortium name="The Broad Institute Genomics Platform"/>
            <consortium name="The Broad Institute Genome Sequencing Center for Infectious Disease"/>
            <person name="Wu L."/>
            <person name="Ma J."/>
        </authorList>
    </citation>
    <scope>NUCLEOTIDE SEQUENCE [LARGE SCALE GENOMIC DNA]</scope>
    <source>
        <strain evidence="3">JCM 17593</strain>
    </source>
</reference>
<evidence type="ECO:0000256" key="1">
    <source>
        <dbReference type="SAM" id="Phobius"/>
    </source>
</evidence>
<name>A0ABP8ALM8_9MICO</name>
<sequence length="242" mass="25923">MGALVDLIAVVLLNAYAAVLIVLRSRVYGAALYRPMLVNVALSFVPVVGALVAVAGLLFLAPVLSALAGQLRGGVPFILWAYLVVATLLWLLFFPNAIYLITELNFSHRAANDEVPLWFDIIHTLTLTLSGIANAIASLLIVQAEFIVLIADPSGGAGAPAFSWFFAGAVIVLGAFGVYLGRYLRVNSWDVKHPASLARKLVNHLREPGRALEVGGLVLSHAVLVALVYVPVFTLFYRASFA</sequence>
<dbReference type="Proteomes" id="UP001500213">
    <property type="component" value="Unassembled WGS sequence"/>
</dbReference>
<accession>A0ABP8ALM8</accession>
<keyword evidence="1" id="KW-0472">Membrane</keyword>
<keyword evidence="3" id="KW-1185">Reference proteome</keyword>
<gene>
    <name evidence="2" type="ORF">GCM10022288_08670</name>
</gene>
<feature type="transmembrane region" description="Helical" evidence="1">
    <location>
        <begin position="161"/>
        <end position="180"/>
    </location>
</feature>
<keyword evidence="1" id="KW-0812">Transmembrane</keyword>
<comment type="caution">
    <text evidence="2">The sequence shown here is derived from an EMBL/GenBank/DDBJ whole genome shotgun (WGS) entry which is preliminary data.</text>
</comment>
<dbReference type="RefSeq" id="WP_344774179.1">
    <property type="nucleotide sequence ID" value="NZ_BAABBX010000005.1"/>
</dbReference>
<evidence type="ECO:0000313" key="3">
    <source>
        <dbReference type="Proteomes" id="UP001500213"/>
    </source>
</evidence>
<proteinExistence type="predicted"/>
<dbReference type="Pfam" id="PF07099">
    <property type="entry name" value="DUF1361"/>
    <property type="match status" value="1"/>
</dbReference>
<feature type="transmembrane region" description="Helical" evidence="1">
    <location>
        <begin position="41"/>
        <end position="67"/>
    </location>
</feature>
<evidence type="ECO:0000313" key="2">
    <source>
        <dbReference type="EMBL" id="GAA4185892.1"/>
    </source>
</evidence>
<feature type="transmembrane region" description="Helical" evidence="1">
    <location>
        <begin position="79"/>
        <end position="101"/>
    </location>
</feature>
<dbReference type="EMBL" id="BAABBX010000005">
    <property type="protein sequence ID" value="GAA4185892.1"/>
    <property type="molecule type" value="Genomic_DNA"/>
</dbReference>
<feature type="transmembrane region" description="Helical" evidence="1">
    <location>
        <begin position="214"/>
        <end position="237"/>
    </location>
</feature>